<dbReference type="GO" id="GO:0008810">
    <property type="term" value="F:cellulase activity"/>
    <property type="evidence" value="ECO:0007669"/>
    <property type="project" value="UniProtKB-EC"/>
</dbReference>
<keyword evidence="7 9" id="KW-0624">Polysaccharide degradation</keyword>
<gene>
    <name evidence="11" type="ORF">EWE75_02535</name>
</gene>
<dbReference type="PROSITE" id="PS51318">
    <property type="entry name" value="TAT"/>
    <property type="match status" value="1"/>
</dbReference>
<proteinExistence type="inferred from homology"/>
<dbReference type="EC" id="3.2.1.-" evidence="9"/>
<dbReference type="PRINTS" id="PR00735">
    <property type="entry name" value="GLHYDRLASE8"/>
</dbReference>
<dbReference type="OrthoDB" id="9766708at2"/>
<dbReference type="InterPro" id="IPR002037">
    <property type="entry name" value="Glyco_hydro_8"/>
</dbReference>
<evidence type="ECO:0000256" key="8">
    <source>
        <dbReference type="PROSITE-ProRule" id="PRU10058"/>
    </source>
</evidence>
<keyword evidence="12" id="KW-1185">Reference proteome</keyword>
<dbReference type="EMBL" id="SGIS01000002">
    <property type="protein sequence ID" value="RZF66265.1"/>
    <property type="molecule type" value="Genomic_DNA"/>
</dbReference>
<accession>A0A4Q6Y0Z6</accession>
<dbReference type="Pfam" id="PF01270">
    <property type="entry name" value="Glyco_hydro_8"/>
    <property type="match status" value="1"/>
</dbReference>
<dbReference type="InterPro" id="IPR019834">
    <property type="entry name" value="Glyco_hydro_8_CS"/>
</dbReference>
<sequence>MTVPQDRRSFIGGLALAALLPGGCASASPPPPARVGGPWTAFSARFLSPDGRIVDTGNGGISHSEGQGYGMLLAEAAGDRAGFDRLWAWTSHALSRTDVRLFSWRFDPAAANPVGDPNDASDGDILIAWALLRASLRWKVGEYGQQSAAIRGAIRKHLIRQVGARTVLLPGIAGFDTPGLLTLNPSYYIWPALDAFLAADGAAAWGAVLRDGEQILAEARFGTHKLITDWIEIDSAGVRPARGKPPQFGFDAVRVPLYLAWGKRRAALAPFRDFWSDCLTRHVAIPAWIDVVSGAQAPYALSDGGMAVVDITLGRRPRSARGGDYFSTALGALAALAAT</sequence>
<evidence type="ECO:0000256" key="7">
    <source>
        <dbReference type="ARBA" id="ARBA00023326"/>
    </source>
</evidence>
<evidence type="ECO:0000256" key="10">
    <source>
        <dbReference type="SAM" id="SignalP"/>
    </source>
</evidence>
<evidence type="ECO:0000256" key="9">
    <source>
        <dbReference type="RuleBase" id="RU361167"/>
    </source>
</evidence>
<evidence type="ECO:0000256" key="4">
    <source>
        <dbReference type="ARBA" id="ARBA00022801"/>
    </source>
</evidence>
<dbReference type="PROSITE" id="PS00812">
    <property type="entry name" value="GLYCOSYL_HYDROL_F8"/>
    <property type="match status" value="1"/>
</dbReference>
<dbReference type="GO" id="GO:0030245">
    <property type="term" value="P:cellulose catabolic process"/>
    <property type="evidence" value="ECO:0007669"/>
    <property type="project" value="UniProtKB-KW"/>
</dbReference>
<dbReference type="Proteomes" id="UP000292085">
    <property type="component" value="Unassembled WGS sequence"/>
</dbReference>
<evidence type="ECO:0000256" key="1">
    <source>
        <dbReference type="ARBA" id="ARBA00000966"/>
    </source>
</evidence>
<dbReference type="InterPro" id="IPR008928">
    <property type="entry name" value="6-hairpin_glycosidase_sf"/>
</dbReference>
<organism evidence="11 12">
    <name type="scientific">Sphingomonas populi</name>
    <dbReference type="NCBI Taxonomy" id="2484750"/>
    <lineage>
        <taxon>Bacteria</taxon>
        <taxon>Pseudomonadati</taxon>
        <taxon>Pseudomonadota</taxon>
        <taxon>Alphaproteobacteria</taxon>
        <taxon>Sphingomonadales</taxon>
        <taxon>Sphingomonadaceae</taxon>
        <taxon>Sphingomonas</taxon>
    </lineage>
</organism>
<protein>
    <recommendedName>
        <fullName evidence="9">Glucanase</fullName>
        <ecNumber evidence="9">3.2.1.-</ecNumber>
    </recommendedName>
</protein>
<feature type="signal peptide" evidence="10">
    <location>
        <begin position="1"/>
        <end position="27"/>
    </location>
</feature>
<evidence type="ECO:0000256" key="3">
    <source>
        <dbReference type="ARBA" id="ARBA00022729"/>
    </source>
</evidence>
<reference evidence="11 12" key="1">
    <citation type="submission" date="2019-02" db="EMBL/GenBank/DDBJ databases">
        <authorList>
            <person name="Li Y."/>
        </authorList>
    </citation>
    <scope>NUCLEOTIDE SEQUENCE [LARGE SCALE GENOMIC DNA]</scope>
    <source>
        <strain evidence="11 12">3-7</strain>
    </source>
</reference>
<keyword evidence="7 9" id="KW-0119">Carbohydrate metabolism</keyword>
<evidence type="ECO:0000256" key="2">
    <source>
        <dbReference type="ARBA" id="ARBA00009209"/>
    </source>
</evidence>
<feature type="active site" description="Nucleophile" evidence="8">
    <location>
        <position position="122"/>
    </location>
</feature>
<feature type="chain" id="PRO_5020306378" description="Glucanase" evidence="10">
    <location>
        <begin position="28"/>
        <end position="339"/>
    </location>
</feature>
<name>A0A4Q6Y0Z6_9SPHN</name>
<dbReference type="AlphaFoldDB" id="A0A4Q6Y0Z6"/>
<keyword evidence="4 9" id="KW-0378">Hydrolase</keyword>
<dbReference type="InterPro" id="IPR006311">
    <property type="entry name" value="TAT_signal"/>
</dbReference>
<keyword evidence="3 10" id="KW-0732">Signal</keyword>
<comment type="similarity">
    <text evidence="2 9">Belongs to the glycosyl hydrolase 8 (cellulase D) family.</text>
</comment>
<dbReference type="SUPFAM" id="SSF48208">
    <property type="entry name" value="Six-hairpin glycosidases"/>
    <property type="match status" value="1"/>
</dbReference>
<dbReference type="InterPro" id="IPR012341">
    <property type="entry name" value="6hp_glycosidase-like_sf"/>
</dbReference>
<evidence type="ECO:0000256" key="6">
    <source>
        <dbReference type="ARBA" id="ARBA00023295"/>
    </source>
</evidence>
<comment type="caution">
    <text evidence="11">The sequence shown here is derived from an EMBL/GenBank/DDBJ whole genome shotgun (WGS) entry which is preliminary data.</text>
</comment>
<evidence type="ECO:0000313" key="11">
    <source>
        <dbReference type="EMBL" id="RZF66265.1"/>
    </source>
</evidence>
<evidence type="ECO:0000313" key="12">
    <source>
        <dbReference type="Proteomes" id="UP000292085"/>
    </source>
</evidence>
<keyword evidence="5" id="KW-0136">Cellulose degradation</keyword>
<dbReference type="Gene3D" id="1.50.10.10">
    <property type="match status" value="1"/>
</dbReference>
<keyword evidence="6 9" id="KW-0326">Glycosidase</keyword>
<evidence type="ECO:0000256" key="5">
    <source>
        <dbReference type="ARBA" id="ARBA00023001"/>
    </source>
</evidence>
<comment type="catalytic activity">
    <reaction evidence="1">
        <text>Endohydrolysis of (1-&gt;4)-beta-D-glucosidic linkages in cellulose, lichenin and cereal beta-D-glucans.</text>
        <dbReference type="EC" id="3.2.1.4"/>
    </reaction>
</comment>